<dbReference type="AlphaFoldDB" id="A0ABD3QHV2"/>
<dbReference type="InterPro" id="IPR003582">
    <property type="entry name" value="ShKT_dom"/>
</dbReference>
<keyword evidence="7" id="KW-1133">Transmembrane helix</keyword>
<dbReference type="PROSITE" id="PS51471">
    <property type="entry name" value="FE2OG_OXY"/>
    <property type="match status" value="1"/>
</dbReference>
<dbReference type="InterPro" id="IPR005123">
    <property type="entry name" value="Oxoglu/Fe-dep_dioxygenase_dom"/>
</dbReference>
<dbReference type="FunFam" id="2.60.120.620:FF:000031">
    <property type="entry name" value="Predicted protein"/>
    <property type="match status" value="1"/>
</dbReference>
<name>A0ABD3QHV2_9STRA</name>
<dbReference type="Gene3D" id="2.60.120.620">
    <property type="entry name" value="q2cbj1_9rhob like domain"/>
    <property type="match status" value="1"/>
</dbReference>
<evidence type="ECO:0000256" key="7">
    <source>
        <dbReference type="ARBA" id="ARBA00022989"/>
    </source>
</evidence>
<dbReference type="EMBL" id="JABMIG020000036">
    <property type="protein sequence ID" value="KAL3799777.1"/>
    <property type="molecule type" value="Genomic_DNA"/>
</dbReference>
<dbReference type="Pfam" id="PF13640">
    <property type="entry name" value="2OG-FeII_Oxy_3"/>
    <property type="match status" value="1"/>
</dbReference>
<dbReference type="GO" id="GO:0051213">
    <property type="term" value="F:dioxygenase activity"/>
    <property type="evidence" value="ECO:0007669"/>
    <property type="project" value="UniProtKB-KW"/>
</dbReference>
<evidence type="ECO:0000256" key="1">
    <source>
        <dbReference type="ARBA" id="ARBA00001961"/>
    </source>
</evidence>
<evidence type="ECO:0000256" key="5">
    <source>
        <dbReference type="ARBA" id="ARBA00022723"/>
    </source>
</evidence>
<comment type="subcellular location">
    <subcellularLocation>
        <location evidence="3">Endomembrane system</location>
    </subcellularLocation>
    <subcellularLocation>
        <location evidence="2">Membrane</location>
        <topology evidence="2">Single-pass membrane protein</topology>
    </subcellularLocation>
</comment>
<dbReference type="GO" id="GO:0012505">
    <property type="term" value="C:endomembrane system"/>
    <property type="evidence" value="ECO:0007669"/>
    <property type="project" value="UniProtKB-SubCell"/>
</dbReference>
<dbReference type="PROSITE" id="PS51670">
    <property type="entry name" value="SHKT"/>
    <property type="match status" value="1"/>
</dbReference>
<feature type="non-terminal residue" evidence="13">
    <location>
        <position position="1"/>
    </location>
</feature>
<accession>A0ABD3QHV2</accession>
<evidence type="ECO:0000256" key="9">
    <source>
        <dbReference type="ARBA" id="ARBA00023004"/>
    </source>
</evidence>
<dbReference type="InterPro" id="IPR037140">
    <property type="entry name" value="VHL_beta_dom_sf"/>
</dbReference>
<evidence type="ECO:0008006" key="15">
    <source>
        <dbReference type="Google" id="ProtNLM"/>
    </source>
</evidence>
<comment type="caution">
    <text evidence="13">The sequence shown here is derived from an EMBL/GenBank/DDBJ whole genome shotgun (WGS) entry which is preliminary data.</text>
</comment>
<dbReference type="SMART" id="SM00702">
    <property type="entry name" value="P4Hc"/>
    <property type="match status" value="1"/>
</dbReference>
<feature type="domain" description="ShKT" evidence="12">
    <location>
        <begin position="181"/>
        <end position="217"/>
    </location>
</feature>
<evidence type="ECO:0000256" key="10">
    <source>
        <dbReference type="ARBA" id="ARBA00023136"/>
    </source>
</evidence>
<evidence type="ECO:0000313" key="14">
    <source>
        <dbReference type="Proteomes" id="UP001516023"/>
    </source>
</evidence>
<comment type="cofactor">
    <cofactor evidence="1">
        <name>L-ascorbate</name>
        <dbReference type="ChEBI" id="CHEBI:38290"/>
    </cofactor>
</comment>
<keyword evidence="14" id="KW-1185">Reference proteome</keyword>
<gene>
    <name evidence="13" type="ORF">HJC23_010427</name>
</gene>
<evidence type="ECO:0000256" key="8">
    <source>
        <dbReference type="ARBA" id="ARBA00023002"/>
    </source>
</evidence>
<dbReference type="Gene3D" id="2.60.40.780">
    <property type="entry name" value="von Hippel-Lindau disease tumour suppressor, beta domain"/>
    <property type="match status" value="1"/>
</dbReference>
<dbReference type="Proteomes" id="UP001516023">
    <property type="component" value="Unassembled WGS sequence"/>
</dbReference>
<feature type="domain" description="Fe2OG dioxygenase" evidence="11">
    <location>
        <begin position="370"/>
        <end position="474"/>
    </location>
</feature>
<sequence length="490" mass="54856">QSVKRSKTPHPYLISPKINHISSICVSFPIAMNKSILKIKLLLLAIFASALVHLPTVLADEATIDEYGNVVTSESGQDDVDDSIPANEELSIFIFNQSPFRVDVYWDDGQYGHNVATLDKGKSGTINSYVGHSFFVTRHGVKEGLFTDAGTDHEKRLLFTVGKRNQKFIIPEHAAPSTDPCQDRFSICKNQASNGGCERSPGWMIVHCCKSCDPYLNSKELIDPAKRCSKEQLKTPEPIWKAGDLNKMFDSWATNQTLKDSYGFEVVSAPDCEKYGATWENCKPGSPWVVLFNDFLNDNEVADLIRGGEIEGYERSTDQGAANALGEQEKIVSQTRTSSNAWCMHKCERLPGVRTATTKIEDVTGIPKKNYESFQLLNYGKNQFYRAHHDSSMRDDSPPGPRILTFFLYLTDVEEGGETHFNKLGLSVRPKKGRALVWPSVTDSDPEFWDARMTHEAKDVIKGKKLAANHWIHLNDYVTPNEWGCTGSFS</sequence>
<evidence type="ECO:0000256" key="4">
    <source>
        <dbReference type="ARBA" id="ARBA00022692"/>
    </source>
</evidence>
<keyword evidence="8" id="KW-0560">Oxidoreductase</keyword>
<evidence type="ECO:0000256" key="3">
    <source>
        <dbReference type="ARBA" id="ARBA00004308"/>
    </source>
</evidence>
<dbReference type="InterPro" id="IPR044862">
    <property type="entry name" value="Pro_4_hyd_alph_FE2OG_OXY"/>
</dbReference>
<dbReference type="InterPro" id="IPR006620">
    <property type="entry name" value="Pro_4_hyd_alph"/>
</dbReference>
<evidence type="ECO:0000259" key="11">
    <source>
        <dbReference type="PROSITE" id="PS51471"/>
    </source>
</evidence>
<dbReference type="InterPro" id="IPR045054">
    <property type="entry name" value="P4HA-like"/>
</dbReference>
<evidence type="ECO:0000256" key="6">
    <source>
        <dbReference type="ARBA" id="ARBA00022964"/>
    </source>
</evidence>
<evidence type="ECO:0000256" key="2">
    <source>
        <dbReference type="ARBA" id="ARBA00004167"/>
    </source>
</evidence>
<dbReference type="GO" id="GO:0046872">
    <property type="term" value="F:metal ion binding"/>
    <property type="evidence" value="ECO:0007669"/>
    <property type="project" value="UniProtKB-KW"/>
</dbReference>
<keyword evidence="5" id="KW-0479">Metal-binding</keyword>
<reference evidence="13 14" key="1">
    <citation type="journal article" date="2020" name="G3 (Bethesda)">
        <title>Improved Reference Genome for Cyclotella cryptica CCMP332, a Model for Cell Wall Morphogenesis, Salinity Adaptation, and Lipid Production in Diatoms (Bacillariophyta).</title>
        <authorList>
            <person name="Roberts W.R."/>
            <person name="Downey K.M."/>
            <person name="Ruck E.C."/>
            <person name="Traller J.C."/>
            <person name="Alverson A.J."/>
        </authorList>
    </citation>
    <scope>NUCLEOTIDE SEQUENCE [LARGE SCALE GENOMIC DNA]</scope>
    <source>
        <strain evidence="13 14">CCMP332</strain>
    </source>
</reference>
<keyword evidence="4" id="KW-0812">Transmembrane</keyword>
<organism evidence="13 14">
    <name type="scientific">Cyclotella cryptica</name>
    <dbReference type="NCBI Taxonomy" id="29204"/>
    <lineage>
        <taxon>Eukaryota</taxon>
        <taxon>Sar</taxon>
        <taxon>Stramenopiles</taxon>
        <taxon>Ochrophyta</taxon>
        <taxon>Bacillariophyta</taxon>
        <taxon>Coscinodiscophyceae</taxon>
        <taxon>Thalassiosirophycidae</taxon>
        <taxon>Stephanodiscales</taxon>
        <taxon>Stephanodiscaceae</taxon>
        <taxon>Cyclotella</taxon>
    </lineage>
</organism>
<keyword evidence="9" id="KW-0408">Iron</keyword>
<protein>
    <recommendedName>
        <fullName evidence="15">Fe2OG dioxygenase domain-containing protein</fullName>
    </recommendedName>
</protein>
<proteinExistence type="predicted"/>
<evidence type="ECO:0000313" key="13">
    <source>
        <dbReference type="EMBL" id="KAL3799777.1"/>
    </source>
</evidence>
<evidence type="ECO:0000259" key="12">
    <source>
        <dbReference type="PROSITE" id="PS51670"/>
    </source>
</evidence>
<dbReference type="PANTHER" id="PTHR10869:SF233">
    <property type="entry name" value="FE2OG DIOXYGENASE DOMAIN-CONTAINING PROTEIN"/>
    <property type="match status" value="1"/>
</dbReference>
<keyword evidence="6" id="KW-0223">Dioxygenase</keyword>
<keyword evidence="10" id="KW-0472">Membrane</keyword>
<dbReference type="GO" id="GO:0016020">
    <property type="term" value="C:membrane"/>
    <property type="evidence" value="ECO:0007669"/>
    <property type="project" value="UniProtKB-SubCell"/>
</dbReference>
<dbReference type="PANTHER" id="PTHR10869">
    <property type="entry name" value="PROLYL 4-HYDROXYLASE ALPHA SUBUNIT"/>
    <property type="match status" value="1"/>
</dbReference>